<dbReference type="AlphaFoldDB" id="A0A2C8F9K3"/>
<dbReference type="EMBL" id="LT907975">
    <property type="protein sequence ID" value="SOB59110.1"/>
    <property type="molecule type" value="Genomic_DNA"/>
</dbReference>
<dbReference type="InterPro" id="IPR039935">
    <property type="entry name" value="YML079W-like"/>
</dbReference>
<organism evidence="2 3">
    <name type="scientific">Pseudodesulfovibrio profundus</name>
    <dbReference type="NCBI Taxonomy" id="57320"/>
    <lineage>
        <taxon>Bacteria</taxon>
        <taxon>Pseudomonadati</taxon>
        <taxon>Thermodesulfobacteriota</taxon>
        <taxon>Desulfovibrionia</taxon>
        <taxon>Desulfovibrionales</taxon>
        <taxon>Desulfovibrionaceae</taxon>
    </lineage>
</organism>
<dbReference type="RefSeq" id="WP_097012026.1">
    <property type="nucleotide sequence ID" value="NZ_LT907975.1"/>
</dbReference>
<name>A0A2C8F9K3_9BACT</name>
<dbReference type="OrthoDB" id="9798288at2"/>
<dbReference type="CDD" id="cd06121">
    <property type="entry name" value="cupin_YML079wp"/>
    <property type="match status" value="1"/>
</dbReference>
<dbReference type="Pfam" id="PF06172">
    <property type="entry name" value="Cupin_5"/>
    <property type="match status" value="1"/>
</dbReference>
<gene>
    <name evidence="2" type="ORF">DPRO_2205</name>
</gene>
<protein>
    <recommendedName>
        <fullName evidence="1">DUF985 domain-containing protein</fullName>
    </recommendedName>
</protein>
<accession>A0A2C8F9K3</accession>
<dbReference type="InterPro" id="IPR009327">
    <property type="entry name" value="Cupin_DUF985"/>
</dbReference>
<dbReference type="Proteomes" id="UP000219215">
    <property type="component" value="Chromosome DPRO"/>
</dbReference>
<dbReference type="InterPro" id="IPR011051">
    <property type="entry name" value="RmlC_Cupin_sf"/>
</dbReference>
<evidence type="ECO:0000259" key="1">
    <source>
        <dbReference type="Pfam" id="PF06172"/>
    </source>
</evidence>
<feature type="domain" description="DUF985" evidence="1">
    <location>
        <begin position="6"/>
        <end position="144"/>
    </location>
</feature>
<sequence length="168" mass="18975">MKYTAQQIIDALGLQPHPEEGGYFAETHRSLEMIPKGALPDRYDGDRCYGTAIYYLLTPDTFSHMHILKTDEIFHFYMGDPCEMVQLHPDGSGEIITFGSDILEGQKPQLLVPGGTWQGMRLKEGGEFALMGCTVAPGFEYVDYSHGSREELTRKYPDYSEAIRRLTT</sequence>
<evidence type="ECO:0000313" key="2">
    <source>
        <dbReference type="EMBL" id="SOB59110.1"/>
    </source>
</evidence>
<dbReference type="Gene3D" id="2.60.120.10">
    <property type="entry name" value="Jelly Rolls"/>
    <property type="match status" value="1"/>
</dbReference>
<evidence type="ECO:0000313" key="3">
    <source>
        <dbReference type="Proteomes" id="UP000219215"/>
    </source>
</evidence>
<keyword evidence="3" id="KW-1185">Reference proteome</keyword>
<dbReference type="PANTHER" id="PTHR33387:SF3">
    <property type="entry name" value="DUF985 DOMAIN-CONTAINING PROTEIN"/>
    <property type="match status" value="1"/>
</dbReference>
<dbReference type="SUPFAM" id="SSF51182">
    <property type="entry name" value="RmlC-like cupins"/>
    <property type="match status" value="1"/>
</dbReference>
<dbReference type="InterPro" id="IPR014710">
    <property type="entry name" value="RmlC-like_jellyroll"/>
</dbReference>
<dbReference type="PANTHER" id="PTHR33387">
    <property type="entry name" value="RMLC-LIKE JELLY ROLL FOLD PROTEIN"/>
    <property type="match status" value="1"/>
</dbReference>
<proteinExistence type="predicted"/>
<reference evidence="3" key="1">
    <citation type="submission" date="2017-09" db="EMBL/GenBank/DDBJ databases">
        <authorList>
            <person name="Regsiter A."/>
            <person name="William W."/>
        </authorList>
    </citation>
    <scope>NUCLEOTIDE SEQUENCE [LARGE SCALE GENOMIC DNA]</scope>
    <source>
        <strain evidence="3">500-1</strain>
    </source>
</reference>
<dbReference type="KEGG" id="pprf:DPRO_2205"/>